<organism evidence="1 2">
    <name type="scientific">Brachionus calyciflorus</name>
    <dbReference type="NCBI Taxonomy" id="104777"/>
    <lineage>
        <taxon>Eukaryota</taxon>
        <taxon>Metazoa</taxon>
        <taxon>Spiralia</taxon>
        <taxon>Gnathifera</taxon>
        <taxon>Rotifera</taxon>
        <taxon>Eurotatoria</taxon>
        <taxon>Monogononta</taxon>
        <taxon>Pseudotrocha</taxon>
        <taxon>Ploima</taxon>
        <taxon>Brachionidae</taxon>
        <taxon>Brachionus</taxon>
    </lineage>
</organism>
<evidence type="ECO:0000313" key="1">
    <source>
        <dbReference type="EMBL" id="CAF0859202.1"/>
    </source>
</evidence>
<proteinExistence type="predicted"/>
<gene>
    <name evidence="1" type="ORF">OXX778_LOCUS9350</name>
</gene>
<reference evidence="1" key="1">
    <citation type="submission" date="2021-02" db="EMBL/GenBank/DDBJ databases">
        <authorList>
            <person name="Nowell W R."/>
        </authorList>
    </citation>
    <scope>NUCLEOTIDE SEQUENCE</scope>
    <source>
        <strain evidence="1">Ploen Becks lab</strain>
    </source>
</reference>
<keyword evidence="2" id="KW-1185">Reference proteome</keyword>
<accession>A0A813X2B3</accession>
<dbReference type="Proteomes" id="UP000663879">
    <property type="component" value="Unassembled WGS sequence"/>
</dbReference>
<protein>
    <submittedName>
        <fullName evidence="1">Uncharacterized protein</fullName>
    </submittedName>
</protein>
<name>A0A813X2B3_9BILA</name>
<dbReference type="EMBL" id="CAJNOC010001373">
    <property type="protein sequence ID" value="CAF0859202.1"/>
    <property type="molecule type" value="Genomic_DNA"/>
</dbReference>
<dbReference type="AlphaFoldDB" id="A0A813X2B3"/>
<dbReference type="OrthoDB" id="6144019at2759"/>
<sequence>MSLNSYQIDINPKTVLSHVEAVEADIEVQWKNFDDVKVESLIVWKKSQITSEQKLKLKNFIAKYSNVFSKGDGDLGYCDKFKFNINTDDS</sequence>
<evidence type="ECO:0000313" key="2">
    <source>
        <dbReference type="Proteomes" id="UP000663879"/>
    </source>
</evidence>
<comment type="caution">
    <text evidence="1">The sequence shown here is derived from an EMBL/GenBank/DDBJ whole genome shotgun (WGS) entry which is preliminary data.</text>
</comment>